<dbReference type="Gene3D" id="1.10.630.10">
    <property type="entry name" value="Cytochrome P450"/>
    <property type="match status" value="1"/>
</dbReference>
<dbReference type="GO" id="GO:0004497">
    <property type="term" value="F:monooxygenase activity"/>
    <property type="evidence" value="ECO:0007669"/>
    <property type="project" value="UniProtKB-KW"/>
</dbReference>
<evidence type="ECO:0000313" key="9">
    <source>
        <dbReference type="EMBL" id="EMD32991.1"/>
    </source>
</evidence>
<comment type="cofactor">
    <cofactor evidence="1">
        <name>heme</name>
        <dbReference type="ChEBI" id="CHEBI:30413"/>
    </cofactor>
</comment>
<protein>
    <recommendedName>
        <fullName evidence="11">Cytochrome P450</fullName>
    </recommendedName>
</protein>
<keyword evidence="5" id="KW-0479">Metal-binding</keyword>
<sequence>GDGHRRQRRVMLPAFGAAEAKVLLPVFQGCAERLSIKWREVLTESPDEACVLNIPKWISAATLDAIGEAAFGYKFGALEDSDNELAGAYFNFLYVDSPSLSKAYYRPKTGRMSSRRLHGARSFSRASHIMFQCGYKRCYTIYCPGRAWRKLA</sequence>
<keyword evidence="10" id="KW-1185">Reference proteome</keyword>
<proteinExistence type="inferred from homology"/>
<dbReference type="InterPro" id="IPR001128">
    <property type="entry name" value="Cyt_P450"/>
</dbReference>
<name>M2R288_CERS8</name>
<keyword evidence="4" id="KW-0349">Heme</keyword>
<dbReference type="OrthoDB" id="1470350at2759"/>
<evidence type="ECO:0000256" key="8">
    <source>
        <dbReference type="ARBA" id="ARBA00023033"/>
    </source>
</evidence>
<organism evidence="9 10">
    <name type="scientific">Ceriporiopsis subvermispora (strain B)</name>
    <name type="common">White-rot fungus</name>
    <name type="synonym">Gelatoporia subvermispora</name>
    <dbReference type="NCBI Taxonomy" id="914234"/>
    <lineage>
        <taxon>Eukaryota</taxon>
        <taxon>Fungi</taxon>
        <taxon>Dikarya</taxon>
        <taxon>Basidiomycota</taxon>
        <taxon>Agaricomycotina</taxon>
        <taxon>Agaricomycetes</taxon>
        <taxon>Polyporales</taxon>
        <taxon>Gelatoporiaceae</taxon>
        <taxon>Gelatoporia</taxon>
    </lineage>
</organism>
<dbReference type="EMBL" id="KB445808">
    <property type="protein sequence ID" value="EMD32991.1"/>
    <property type="molecule type" value="Genomic_DNA"/>
</dbReference>
<dbReference type="InterPro" id="IPR050121">
    <property type="entry name" value="Cytochrome_P450_monoxygenase"/>
</dbReference>
<evidence type="ECO:0000256" key="3">
    <source>
        <dbReference type="ARBA" id="ARBA00010617"/>
    </source>
</evidence>
<reference evidence="9 10" key="1">
    <citation type="journal article" date="2012" name="Proc. Natl. Acad. Sci. U.S.A.">
        <title>Comparative genomics of Ceriporiopsis subvermispora and Phanerochaete chrysosporium provide insight into selective ligninolysis.</title>
        <authorList>
            <person name="Fernandez-Fueyo E."/>
            <person name="Ruiz-Duenas F.J."/>
            <person name="Ferreira P."/>
            <person name="Floudas D."/>
            <person name="Hibbett D.S."/>
            <person name="Canessa P."/>
            <person name="Larrondo L.F."/>
            <person name="James T.Y."/>
            <person name="Seelenfreund D."/>
            <person name="Lobos S."/>
            <person name="Polanco R."/>
            <person name="Tello M."/>
            <person name="Honda Y."/>
            <person name="Watanabe T."/>
            <person name="Watanabe T."/>
            <person name="Ryu J.S."/>
            <person name="Kubicek C.P."/>
            <person name="Schmoll M."/>
            <person name="Gaskell J."/>
            <person name="Hammel K.E."/>
            <person name="St John F.J."/>
            <person name="Vanden Wymelenberg A."/>
            <person name="Sabat G."/>
            <person name="Splinter BonDurant S."/>
            <person name="Syed K."/>
            <person name="Yadav J.S."/>
            <person name="Doddapaneni H."/>
            <person name="Subramanian V."/>
            <person name="Lavin J.L."/>
            <person name="Oguiza J.A."/>
            <person name="Perez G."/>
            <person name="Pisabarro A.G."/>
            <person name="Ramirez L."/>
            <person name="Santoyo F."/>
            <person name="Master E."/>
            <person name="Coutinho P.M."/>
            <person name="Henrissat B."/>
            <person name="Lombard V."/>
            <person name="Magnuson J.K."/>
            <person name="Kuees U."/>
            <person name="Hori C."/>
            <person name="Igarashi K."/>
            <person name="Samejima M."/>
            <person name="Held B.W."/>
            <person name="Barry K.W."/>
            <person name="LaButti K.M."/>
            <person name="Lapidus A."/>
            <person name="Lindquist E.A."/>
            <person name="Lucas S.M."/>
            <person name="Riley R."/>
            <person name="Salamov A.A."/>
            <person name="Hoffmeister D."/>
            <person name="Schwenk D."/>
            <person name="Hadar Y."/>
            <person name="Yarden O."/>
            <person name="de Vries R.P."/>
            <person name="Wiebenga A."/>
            <person name="Stenlid J."/>
            <person name="Eastwood D."/>
            <person name="Grigoriev I.V."/>
            <person name="Berka R.M."/>
            <person name="Blanchette R.A."/>
            <person name="Kersten P."/>
            <person name="Martinez A.T."/>
            <person name="Vicuna R."/>
            <person name="Cullen D."/>
        </authorList>
    </citation>
    <scope>NUCLEOTIDE SEQUENCE [LARGE SCALE GENOMIC DNA]</scope>
    <source>
        <strain evidence="9 10">B</strain>
    </source>
</reference>
<dbReference type="GO" id="GO:0020037">
    <property type="term" value="F:heme binding"/>
    <property type="evidence" value="ECO:0007669"/>
    <property type="project" value="InterPro"/>
</dbReference>
<accession>M2R288</accession>
<gene>
    <name evidence="9" type="ORF">CERSUDRAFT_57694</name>
</gene>
<dbReference type="SUPFAM" id="SSF48264">
    <property type="entry name" value="Cytochrome P450"/>
    <property type="match status" value="1"/>
</dbReference>
<evidence type="ECO:0000256" key="6">
    <source>
        <dbReference type="ARBA" id="ARBA00023002"/>
    </source>
</evidence>
<dbReference type="Pfam" id="PF00067">
    <property type="entry name" value="p450"/>
    <property type="match status" value="1"/>
</dbReference>
<keyword evidence="8" id="KW-0503">Monooxygenase</keyword>
<comment type="pathway">
    <text evidence="2">Secondary metabolite biosynthesis.</text>
</comment>
<dbReference type="GO" id="GO:0005506">
    <property type="term" value="F:iron ion binding"/>
    <property type="evidence" value="ECO:0007669"/>
    <property type="project" value="InterPro"/>
</dbReference>
<evidence type="ECO:0000256" key="2">
    <source>
        <dbReference type="ARBA" id="ARBA00005179"/>
    </source>
</evidence>
<evidence type="ECO:0000256" key="7">
    <source>
        <dbReference type="ARBA" id="ARBA00023004"/>
    </source>
</evidence>
<evidence type="ECO:0000256" key="4">
    <source>
        <dbReference type="ARBA" id="ARBA00022617"/>
    </source>
</evidence>
<dbReference type="HOGENOM" id="CLU_1726614_0_0_1"/>
<keyword evidence="6" id="KW-0560">Oxidoreductase</keyword>
<evidence type="ECO:0008006" key="11">
    <source>
        <dbReference type="Google" id="ProtNLM"/>
    </source>
</evidence>
<dbReference type="AlphaFoldDB" id="M2R288"/>
<dbReference type="InterPro" id="IPR036396">
    <property type="entry name" value="Cyt_P450_sf"/>
</dbReference>
<keyword evidence="7" id="KW-0408">Iron</keyword>
<comment type="similarity">
    <text evidence="3">Belongs to the cytochrome P450 family.</text>
</comment>
<evidence type="ECO:0000256" key="1">
    <source>
        <dbReference type="ARBA" id="ARBA00001971"/>
    </source>
</evidence>
<evidence type="ECO:0000256" key="5">
    <source>
        <dbReference type="ARBA" id="ARBA00022723"/>
    </source>
</evidence>
<feature type="non-terminal residue" evidence="9">
    <location>
        <position position="152"/>
    </location>
</feature>
<evidence type="ECO:0000313" key="10">
    <source>
        <dbReference type="Proteomes" id="UP000016930"/>
    </source>
</evidence>
<dbReference type="PANTHER" id="PTHR24305:SF166">
    <property type="entry name" value="CYTOCHROME P450 12A4, MITOCHONDRIAL-RELATED"/>
    <property type="match status" value="1"/>
</dbReference>
<dbReference type="Proteomes" id="UP000016930">
    <property type="component" value="Unassembled WGS sequence"/>
</dbReference>
<dbReference type="PANTHER" id="PTHR24305">
    <property type="entry name" value="CYTOCHROME P450"/>
    <property type="match status" value="1"/>
</dbReference>
<dbReference type="GO" id="GO:0016705">
    <property type="term" value="F:oxidoreductase activity, acting on paired donors, with incorporation or reduction of molecular oxygen"/>
    <property type="evidence" value="ECO:0007669"/>
    <property type="project" value="InterPro"/>
</dbReference>